<reference evidence="1 2" key="1">
    <citation type="journal article" date="2009" name="Stand. Genomic Sci.">
        <title>Complete genome sequence of Dyadobacter fermentans type strain (NS114).</title>
        <authorList>
            <person name="Lang E."/>
            <person name="Lapidus A."/>
            <person name="Chertkov O."/>
            <person name="Brettin T."/>
            <person name="Detter J.C."/>
            <person name="Han C."/>
            <person name="Copeland A."/>
            <person name="Glavina Del Rio T."/>
            <person name="Nolan M."/>
            <person name="Chen F."/>
            <person name="Lucas S."/>
            <person name="Tice H."/>
            <person name="Cheng J.F."/>
            <person name="Land M."/>
            <person name="Hauser L."/>
            <person name="Chang Y.J."/>
            <person name="Jeffries C.D."/>
            <person name="Kopitz M."/>
            <person name="Bruce D."/>
            <person name="Goodwin L."/>
            <person name="Pitluck S."/>
            <person name="Ovchinnikova G."/>
            <person name="Pati A."/>
            <person name="Ivanova N."/>
            <person name="Mavrommatis K."/>
            <person name="Chen A."/>
            <person name="Palaniappan K."/>
            <person name="Chain P."/>
            <person name="Bristow J."/>
            <person name="Eisen J.A."/>
            <person name="Markowitz V."/>
            <person name="Hugenholtz P."/>
            <person name="Goker M."/>
            <person name="Rohde M."/>
            <person name="Kyrpides N.C."/>
            <person name="Klenk H.P."/>
        </authorList>
    </citation>
    <scope>NUCLEOTIDE SEQUENCE [LARGE SCALE GENOMIC DNA]</scope>
    <source>
        <strain evidence="2">ATCC 700827 / DSM 18053 / CIP 107007 / KCTC 52180 / NS114</strain>
    </source>
</reference>
<proteinExistence type="predicted"/>
<dbReference type="OrthoDB" id="1164858at2"/>
<dbReference type="KEGG" id="dfe:Dfer_1884"/>
<accession>C6VUY1</accession>
<dbReference type="eggNOG" id="COG2259">
    <property type="taxonomic scope" value="Bacteria"/>
</dbReference>
<keyword evidence="2" id="KW-1185">Reference proteome</keyword>
<dbReference type="Proteomes" id="UP000002011">
    <property type="component" value="Chromosome"/>
</dbReference>
<sequence length="151" mass="17496">MKIFFNGILYLLPFLSFGQVDLKLKNELDSMYVLDQRYRGYFSRLSDSPALADSLKKAFTVTENLSGYLWTRQNEIDKSNFNRLEQIIQQYGYPGTRLVGKITDEAAFYIIQHSPKIEVYFPLVRAAAETDQLPFYLSGMMEDRTTGHIEV</sequence>
<dbReference type="EMBL" id="CP001619">
    <property type="protein sequence ID" value="ACT93118.1"/>
    <property type="molecule type" value="Genomic_DNA"/>
</dbReference>
<dbReference type="HOGENOM" id="CLU_1728491_0_0_10"/>
<dbReference type="RefSeq" id="WP_015811371.1">
    <property type="nucleotide sequence ID" value="NC_013037.1"/>
</dbReference>
<dbReference type="InterPro" id="IPR046732">
    <property type="entry name" value="DUF6624"/>
</dbReference>
<dbReference type="STRING" id="471854.Dfer_1884"/>
<protein>
    <submittedName>
        <fullName evidence="1">Uncharacterized protein</fullName>
    </submittedName>
</protein>
<evidence type="ECO:0000313" key="2">
    <source>
        <dbReference type="Proteomes" id="UP000002011"/>
    </source>
</evidence>
<name>C6VUY1_DYAFD</name>
<evidence type="ECO:0000313" key="1">
    <source>
        <dbReference type="EMBL" id="ACT93118.1"/>
    </source>
</evidence>
<organism evidence="1 2">
    <name type="scientific">Dyadobacter fermentans (strain ATCC 700827 / DSM 18053 / CIP 107007 / KCTC 52180 / NS114)</name>
    <dbReference type="NCBI Taxonomy" id="471854"/>
    <lineage>
        <taxon>Bacteria</taxon>
        <taxon>Pseudomonadati</taxon>
        <taxon>Bacteroidota</taxon>
        <taxon>Cytophagia</taxon>
        <taxon>Cytophagales</taxon>
        <taxon>Spirosomataceae</taxon>
        <taxon>Dyadobacter</taxon>
    </lineage>
</organism>
<dbReference type="AlphaFoldDB" id="C6VUY1"/>
<gene>
    <name evidence="1" type="ordered locus">Dfer_1884</name>
</gene>
<dbReference type="Pfam" id="PF20329">
    <property type="entry name" value="DUF6624"/>
    <property type="match status" value="1"/>
</dbReference>